<dbReference type="InterPro" id="IPR035994">
    <property type="entry name" value="Nucleoside_phosphorylase_sf"/>
</dbReference>
<evidence type="ECO:0000313" key="1">
    <source>
        <dbReference type="EMBL" id="CAG9974253.1"/>
    </source>
</evidence>
<evidence type="ECO:0000313" key="2">
    <source>
        <dbReference type="Proteomes" id="UP000754883"/>
    </source>
</evidence>
<dbReference type="GO" id="GO:0009116">
    <property type="term" value="P:nucleoside metabolic process"/>
    <property type="evidence" value="ECO:0007669"/>
    <property type="project" value="InterPro"/>
</dbReference>
<dbReference type="Proteomes" id="UP000754883">
    <property type="component" value="Unassembled WGS sequence"/>
</dbReference>
<dbReference type="OrthoDB" id="4500473at2759"/>
<dbReference type="InterPro" id="IPR053137">
    <property type="entry name" value="NLR-like"/>
</dbReference>
<dbReference type="SUPFAM" id="SSF53167">
    <property type="entry name" value="Purine and uridine phosphorylases"/>
    <property type="match status" value="1"/>
</dbReference>
<protein>
    <recommendedName>
        <fullName evidence="3">Nucleoside phosphorylase domain-containing protein</fullName>
    </recommendedName>
</protein>
<gene>
    <name evidence="1" type="ORF">CBYS24578_00011751</name>
</gene>
<dbReference type="GO" id="GO:0003824">
    <property type="term" value="F:catalytic activity"/>
    <property type="evidence" value="ECO:0007669"/>
    <property type="project" value="InterPro"/>
</dbReference>
<comment type="caution">
    <text evidence="1">The sequence shown here is derived from an EMBL/GenBank/DDBJ whole genome shotgun (WGS) entry which is preliminary data.</text>
</comment>
<dbReference type="PANTHER" id="PTHR46082:SF11">
    <property type="entry name" value="AAA+ ATPASE DOMAIN-CONTAINING PROTEIN-RELATED"/>
    <property type="match status" value="1"/>
</dbReference>
<keyword evidence="2" id="KW-1185">Reference proteome</keyword>
<organism evidence="1 2">
    <name type="scientific">Clonostachys byssicola</name>
    <dbReference type="NCBI Taxonomy" id="160290"/>
    <lineage>
        <taxon>Eukaryota</taxon>
        <taxon>Fungi</taxon>
        <taxon>Dikarya</taxon>
        <taxon>Ascomycota</taxon>
        <taxon>Pezizomycotina</taxon>
        <taxon>Sordariomycetes</taxon>
        <taxon>Hypocreomycetidae</taxon>
        <taxon>Hypocreales</taxon>
        <taxon>Bionectriaceae</taxon>
        <taxon>Clonostachys</taxon>
    </lineage>
</organism>
<dbReference type="AlphaFoldDB" id="A0A9N9XVV8"/>
<proteinExistence type="predicted"/>
<reference evidence="1 2" key="2">
    <citation type="submission" date="2021-10" db="EMBL/GenBank/DDBJ databases">
        <authorList>
            <person name="Piombo E."/>
        </authorList>
    </citation>
    <scope>NUCLEOTIDE SEQUENCE [LARGE SCALE GENOMIC DNA]</scope>
</reference>
<dbReference type="PANTHER" id="PTHR46082">
    <property type="entry name" value="ATP/GTP-BINDING PROTEIN-RELATED"/>
    <property type="match status" value="1"/>
</dbReference>
<dbReference type="Gene3D" id="3.40.50.1580">
    <property type="entry name" value="Nucleoside phosphorylase domain"/>
    <property type="match status" value="1"/>
</dbReference>
<evidence type="ECO:0008006" key="3">
    <source>
        <dbReference type="Google" id="ProtNLM"/>
    </source>
</evidence>
<name>A0A9N9XVV8_9HYPO</name>
<reference evidence="2" key="1">
    <citation type="submission" date="2019-06" db="EMBL/GenBank/DDBJ databases">
        <authorList>
            <person name="Broberg M."/>
        </authorList>
    </citation>
    <scope>NUCLEOTIDE SEQUENCE [LARGE SCALE GENOMIC DNA]</scope>
</reference>
<accession>A0A9N9XVV8</accession>
<dbReference type="EMBL" id="CABFNO020001247">
    <property type="protein sequence ID" value="CAG9974253.1"/>
    <property type="molecule type" value="Genomic_DNA"/>
</dbReference>
<sequence length="216" mass="23415">MMKKTWFLPPDFTFLPDGEVRLGMILKYPDRPTLALDSLESLVPSDPGQTPTIYLPEVSSLTETDHEHSMSSGHSANFILFANTRILRLEPLTMRSAPTTSSQPTNTAATAMFDTLHDVPLHVSNHDNISYKFGSIGVHNVVMTVLPDGVFGLSSAASIYVSMRQTFPSINYISMVGTGGGVPPTIRLGDVVVGTPTAHYAAVVQVEQVSRIDIGR</sequence>